<dbReference type="AlphaFoldDB" id="A0A6P1TNW1"/>
<organism evidence="1 2">
    <name type="scientific">Anaerocolumna sedimenticola</name>
    <dbReference type="NCBI Taxonomy" id="2696063"/>
    <lineage>
        <taxon>Bacteria</taxon>
        <taxon>Bacillati</taxon>
        <taxon>Bacillota</taxon>
        <taxon>Clostridia</taxon>
        <taxon>Lachnospirales</taxon>
        <taxon>Lachnospiraceae</taxon>
        <taxon>Anaerocolumna</taxon>
    </lineage>
</organism>
<accession>A0A6P1TNW1</accession>
<dbReference type="Gene3D" id="1.20.1260.10">
    <property type="match status" value="1"/>
</dbReference>
<gene>
    <name evidence="1" type="ORF">Ana3638_12950</name>
</gene>
<sequence>MQQQDLAPNETMQLHEILTLKNLCLTKSITMSPLISDEELKTIIKNDIQKSVQHIKELREYLDESMIASSGNKE</sequence>
<reference evidence="1 2" key="1">
    <citation type="submission" date="2020-01" db="EMBL/GenBank/DDBJ databases">
        <title>Genome analysis of Anaerocolumna sp. CBA3638.</title>
        <authorList>
            <person name="Kim J."/>
            <person name="Roh S.W."/>
        </authorList>
    </citation>
    <scope>NUCLEOTIDE SEQUENCE [LARGE SCALE GENOMIC DNA]</scope>
    <source>
        <strain evidence="1 2">CBA3638</strain>
    </source>
</reference>
<name>A0A6P1TNW1_9FIRM</name>
<evidence type="ECO:0000313" key="1">
    <source>
        <dbReference type="EMBL" id="QHQ61571.1"/>
    </source>
</evidence>
<keyword evidence="2" id="KW-1185">Reference proteome</keyword>
<keyword evidence="1" id="KW-0946">Virion</keyword>
<keyword evidence="1" id="KW-0167">Capsid protein</keyword>
<dbReference type="Proteomes" id="UP000464314">
    <property type="component" value="Chromosome"/>
</dbReference>
<dbReference type="RefSeq" id="WP_161838396.1">
    <property type="nucleotide sequence ID" value="NZ_CP048000.1"/>
</dbReference>
<proteinExistence type="predicted"/>
<dbReference type="KEGG" id="anr:Ana3638_12950"/>
<protein>
    <submittedName>
        <fullName evidence="1">Spore coat protein</fullName>
    </submittedName>
</protein>
<dbReference type="InterPro" id="IPR012347">
    <property type="entry name" value="Ferritin-like"/>
</dbReference>
<evidence type="ECO:0000313" key="2">
    <source>
        <dbReference type="Proteomes" id="UP000464314"/>
    </source>
</evidence>
<dbReference type="EMBL" id="CP048000">
    <property type="protein sequence ID" value="QHQ61571.1"/>
    <property type="molecule type" value="Genomic_DNA"/>
</dbReference>